<dbReference type="PANTHER" id="PTHR43037">
    <property type="entry name" value="UNNAMED PRODUCT-RELATED"/>
    <property type="match status" value="1"/>
</dbReference>
<evidence type="ECO:0000313" key="4">
    <source>
        <dbReference type="EMBL" id="NYH22012.1"/>
    </source>
</evidence>
<protein>
    <submittedName>
        <fullName evidence="4">Poly(Hydroxyalkanoate) depolymerase family esterase</fullName>
    </submittedName>
</protein>
<comment type="caution">
    <text evidence="4">The sequence shown here is derived from an EMBL/GenBank/DDBJ whole genome shotgun (WGS) entry which is preliminary data.</text>
</comment>
<proteinExistence type="predicted"/>
<gene>
    <name evidence="4" type="ORF">GGD40_001491</name>
</gene>
<keyword evidence="5" id="KW-1185">Reference proteome</keyword>
<keyword evidence="2" id="KW-0378">Hydrolase</keyword>
<dbReference type="GO" id="GO:0016787">
    <property type="term" value="F:hydrolase activity"/>
    <property type="evidence" value="ECO:0007669"/>
    <property type="project" value="UniProtKB-KW"/>
</dbReference>
<dbReference type="RefSeq" id="WP_179743240.1">
    <property type="nucleotide sequence ID" value="NZ_JACCAS010000001.1"/>
</dbReference>
<dbReference type="InterPro" id="IPR010126">
    <property type="entry name" value="Esterase_phb"/>
</dbReference>
<dbReference type="Proteomes" id="UP000540929">
    <property type="component" value="Unassembled WGS sequence"/>
</dbReference>
<dbReference type="GO" id="GO:0005576">
    <property type="term" value="C:extracellular region"/>
    <property type="evidence" value="ECO:0007669"/>
    <property type="project" value="InterPro"/>
</dbReference>
<dbReference type="PANTHER" id="PTHR43037:SF1">
    <property type="entry name" value="BLL1128 PROTEIN"/>
    <property type="match status" value="1"/>
</dbReference>
<sequence length="404" mass="42671">MKVNDDFLKSMKEAFDLLRTKGPKEATAAVQRALAGGKGHDSGHGSGHSGGDSGGNASNSAQQAQAGQPNSTPPNTQPNMPRSPGEWTQAWSNAYAQTQAHPTPHSQADTTIDADAPGVFSTHTFSNHAGQRGYKLYVPAVYNGAPLPLIVMLHGCTQNADDFAAGTRMNELAERRGFLVVYPNQSQAANHSTCWNWFKPEDQQRDQGEPSLIAGITREVMARYRVDPARVYVAGLSAGGAMADIMLTTSPDLYAAAGVHSGLAYGSAKGLPSALAAMKGGISGQRHRTHAAPQRPLIVFHGDADQAVHPSNGIALVAPFDASATDITASTVSAAQSDTTRATHAQRRYTVQRRLAANGVEAEYWTIHGAGHAWSGGSPRGTYTDPSGPDAAAEMVRFFLAHPR</sequence>
<name>A0A7Z0B771_9BURK</name>
<dbReference type="Pfam" id="PF10503">
    <property type="entry name" value="Esterase_PHB"/>
    <property type="match status" value="1"/>
</dbReference>
<dbReference type="NCBIfam" id="TIGR01840">
    <property type="entry name" value="esterase_phb"/>
    <property type="match status" value="1"/>
</dbReference>
<dbReference type="InterPro" id="IPR029058">
    <property type="entry name" value="AB_hydrolase_fold"/>
</dbReference>
<feature type="compositionally biased region" description="Gly residues" evidence="3">
    <location>
        <begin position="44"/>
        <end position="54"/>
    </location>
</feature>
<evidence type="ECO:0000313" key="5">
    <source>
        <dbReference type="Proteomes" id="UP000540929"/>
    </source>
</evidence>
<feature type="region of interest" description="Disordered" evidence="3">
    <location>
        <begin position="30"/>
        <end position="87"/>
    </location>
</feature>
<dbReference type="InterPro" id="IPR050955">
    <property type="entry name" value="Plant_Biomass_Hydrol_Est"/>
</dbReference>
<organism evidence="4 5">
    <name type="scientific">Paraburkholderia bryophila</name>
    <dbReference type="NCBI Taxonomy" id="420952"/>
    <lineage>
        <taxon>Bacteria</taxon>
        <taxon>Pseudomonadati</taxon>
        <taxon>Pseudomonadota</taxon>
        <taxon>Betaproteobacteria</taxon>
        <taxon>Burkholderiales</taxon>
        <taxon>Burkholderiaceae</taxon>
        <taxon>Paraburkholderia</taxon>
    </lineage>
</organism>
<accession>A0A7Z0B771</accession>
<evidence type="ECO:0000256" key="2">
    <source>
        <dbReference type="ARBA" id="ARBA00022801"/>
    </source>
</evidence>
<dbReference type="SUPFAM" id="SSF53474">
    <property type="entry name" value="alpha/beta-Hydrolases"/>
    <property type="match status" value="1"/>
</dbReference>
<dbReference type="Gene3D" id="3.40.50.1820">
    <property type="entry name" value="alpha/beta hydrolase"/>
    <property type="match status" value="1"/>
</dbReference>
<keyword evidence="1" id="KW-0732">Signal</keyword>
<dbReference type="AlphaFoldDB" id="A0A7Z0B771"/>
<dbReference type="EMBL" id="JACCAS010000001">
    <property type="protein sequence ID" value="NYH22012.1"/>
    <property type="molecule type" value="Genomic_DNA"/>
</dbReference>
<feature type="compositionally biased region" description="Low complexity" evidence="3">
    <location>
        <begin position="55"/>
        <end position="70"/>
    </location>
</feature>
<evidence type="ECO:0000256" key="3">
    <source>
        <dbReference type="SAM" id="MobiDB-lite"/>
    </source>
</evidence>
<reference evidence="4 5" key="1">
    <citation type="submission" date="2020-07" db="EMBL/GenBank/DDBJ databases">
        <title>Exploring microbial biodiversity for novel pathways involved in the catabolism of aromatic compounds derived from lignin.</title>
        <authorList>
            <person name="Elkins J."/>
        </authorList>
    </citation>
    <scope>NUCLEOTIDE SEQUENCE [LARGE SCALE GENOMIC DNA]</scope>
    <source>
        <strain evidence="4 5">H2C3C</strain>
    </source>
</reference>
<evidence type="ECO:0000256" key="1">
    <source>
        <dbReference type="ARBA" id="ARBA00022729"/>
    </source>
</evidence>